<keyword evidence="5" id="KW-0238">DNA-binding</keyword>
<dbReference type="AlphaFoldDB" id="F2DWC2"/>
<evidence type="ECO:0000313" key="8">
    <source>
        <dbReference type="EMBL" id="BAJ99393.1"/>
    </source>
</evidence>
<dbReference type="PANTHER" id="PTHR47165">
    <property type="entry name" value="OS03G0429900 PROTEIN"/>
    <property type="match status" value="1"/>
</dbReference>
<keyword evidence="3" id="KW-0863">Zinc-finger</keyword>
<keyword evidence="2" id="KW-0479">Metal-binding</keyword>
<dbReference type="PANTHER" id="PTHR47165:SF4">
    <property type="entry name" value="OS03G0429900 PROTEIN"/>
    <property type="match status" value="1"/>
</dbReference>
<dbReference type="InterPro" id="IPR012340">
    <property type="entry name" value="NA-bd_OB-fold"/>
</dbReference>
<reference evidence="8" key="1">
    <citation type="journal article" date="2011" name="Plant Physiol.">
        <title>Comprehensive sequence analysis of 24,783 barley full-length cDNAs derived from 12 clone libraries.</title>
        <authorList>
            <person name="Matsumoto T."/>
            <person name="Tanaka T."/>
            <person name="Sakai H."/>
            <person name="Amano N."/>
            <person name="Kanamori H."/>
            <person name="Kurita K."/>
            <person name="Kikuta A."/>
            <person name="Kamiya K."/>
            <person name="Yamamoto M."/>
            <person name="Ikawa H."/>
            <person name="Fujii N."/>
            <person name="Hori K."/>
            <person name="Itoh T."/>
            <person name="Sato K."/>
        </authorList>
    </citation>
    <scope>NUCLEOTIDE SEQUENCE</scope>
    <source>
        <tissue evidence="8">Shoot and root</tissue>
    </source>
</reference>
<dbReference type="GO" id="GO:0008270">
    <property type="term" value="F:zinc ion binding"/>
    <property type="evidence" value="ECO:0007669"/>
    <property type="project" value="UniProtKB-KW"/>
</dbReference>
<evidence type="ECO:0000259" key="7">
    <source>
        <dbReference type="Pfam" id="PF08646"/>
    </source>
</evidence>
<feature type="compositionally biased region" description="Basic residues" evidence="6">
    <location>
        <begin position="155"/>
        <end position="166"/>
    </location>
</feature>
<dbReference type="InterPro" id="IPR013955">
    <property type="entry name" value="Rep_factor-A_C"/>
</dbReference>
<accession>F2DWC2</accession>
<evidence type="ECO:0000256" key="1">
    <source>
        <dbReference type="ARBA" id="ARBA00005690"/>
    </source>
</evidence>
<organism evidence="8">
    <name type="scientific">Hordeum vulgare subsp. vulgare</name>
    <name type="common">Domesticated barley</name>
    <dbReference type="NCBI Taxonomy" id="112509"/>
    <lineage>
        <taxon>Eukaryota</taxon>
        <taxon>Viridiplantae</taxon>
        <taxon>Streptophyta</taxon>
        <taxon>Embryophyta</taxon>
        <taxon>Tracheophyta</taxon>
        <taxon>Spermatophyta</taxon>
        <taxon>Magnoliopsida</taxon>
        <taxon>Liliopsida</taxon>
        <taxon>Poales</taxon>
        <taxon>Poaceae</taxon>
        <taxon>BOP clade</taxon>
        <taxon>Pooideae</taxon>
        <taxon>Triticodae</taxon>
        <taxon>Triticeae</taxon>
        <taxon>Hordeinae</taxon>
        <taxon>Hordeum</taxon>
    </lineage>
</organism>
<evidence type="ECO:0000256" key="6">
    <source>
        <dbReference type="SAM" id="MobiDB-lite"/>
    </source>
</evidence>
<dbReference type="Gene3D" id="2.40.50.140">
    <property type="entry name" value="Nucleic acid-binding proteins"/>
    <property type="match status" value="1"/>
</dbReference>
<sequence length="333" mass="38889">MIKSIDTSDEWYYIGCRKCNKKVQKQGNHFYCPKCEKEPENTCPRYKLKLEICDLSATTTCTMFEAEAKKLIKQSASFLIDRDDFDIHEQTKQIQKICGQKLIFQFKLNDYNLKYGYQEYTVHRIFFIDSEKDSAPHDSNVEQMEDDKPIITCTKRTRRTRNTHHVVHSDDEESENQDSQEKDESISVGDKESKKKGIQKDIHGQADKLSVMKTIKQEPEDDEPNINMTKRGRRSNTGRIVHLDEEPKTKDIQEIIKSKSMEAGPKRKRVATRKGAGIDSKQVKNHHEEESEQEGTRQHNDSRPRTRRSCVDKELMNKDIQKCGVSRTRKTNR</sequence>
<dbReference type="InterPro" id="IPR047192">
    <property type="entry name" value="Euk_RPA1_DBD_C"/>
</dbReference>
<dbReference type="EMBL" id="AK368190">
    <property type="protein sequence ID" value="BAJ99393.1"/>
    <property type="molecule type" value="mRNA"/>
</dbReference>
<dbReference type="Pfam" id="PF08646">
    <property type="entry name" value="Rep_fac-A_C"/>
    <property type="match status" value="1"/>
</dbReference>
<evidence type="ECO:0000256" key="3">
    <source>
        <dbReference type="ARBA" id="ARBA00022771"/>
    </source>
</evidence>
<feature type="compositionally biased region" description="Basic and acidic residues" evidence="6">
    <location>
        <begin position="281"/>
        <end position="321"/>
    </location>
</feature>
<feature type="domain" description="Replication factor A C-terminal" evidence="7">
    <location>
        <begin position="7"/>
        <end position="132"/>
    </location>
</feature>
<protein>
    <submittedName>
        <fullName evidence="8">Predicted protein</fullName>
    </submittedName>
</protein>
<evidence type="ECO:0000256" key="2">
    <source>
        <dbReference type="ARBA" id="ARBA00022723"/>
    </source>
</evidence>
<name>F2DWC2_HORVV</name>
<proteinExistence type="evidence at transcript level"/>
<evidence type="ECO:0000256" key="5">
    <source>
        <dbReference type="ARBA" id="ARBA00023125"/>
    </source>
</evidence>
<evidence type="ECO:0000256" key="4">
    <source>
        <dbReference type="ARBA" id="ARBA00022833"/>
    </source>
</evidence>
<keyword evidence="4" id="KW-0862">Zinc</keyword>
<comment type="similarity">
    <text evidence="1">Belongs to the replication factor A protein 1 family.</text>
</comment>
<feature type="compositionally biased region" description="Basic and acidic residues" evidence="6">
    <location>
        <begin position="241"/>
        <end position="260"/>
    </location>
</feature>
<dbReference type="GO" id="GO:0003677">
    <property type="term" value="F:DNA binding"/>
    <property type="evidence" value="ECO:0007669"/>
    <property type="project" value="UniProtKB-KW"/>
</dbReference>
<feature type="compositionally biased region" description="Basic and acidic residues" evidence="6">
    <location>
        <begin position="179"/>
        <end position="206"/>
    </location>
</feature>
<feature type="region of interest" description="Disordered" evidence="6">
    <location>
        <begin position="152"/>
        <end position="333"/>
    </location>
</feature>
<dbReference type="SUPFAM" id="SSF50249">
    <property type="entry name" value="Nucleic acid-binding proteins"/>
    <property type="match status" value="1"/>
</dbReference>
<dbReference type="CDD" id="cd04476">
    <property type="entry name" value="RPA1_DBD_C"/>
    <property type="match status" value="1"/>
</dbReference>